<protein>
    <recommendedName>
        <fullName evidence="3">Androglobin</fullName>
    </recommendedName>
</protein>
<reference evidence="1" key="2">
    <citation type="submission" date="2025-09" db="UniProtKB">
        <authorList>
            <consortium name="Ensembl"/>
        </authorList>
    </citation>
    <scope>IDENTIFICATION</scope>
</reference>
<evidence type="ECO:0000313" key="2">
    <source>
        <dbReference type="Proteomes" id="UP000261620"/>
    </source>
</evidence>
<name>A0A3Q3X6U1_MOLML</name>
<evidence type="ECO:0000313" key="1">
    <source>
        <dbReference type="Ensembl" id="ENSMMOP00000021114.1"/>
    </source>
</evidence>
<dbReference type="InterPro" id="IPR053033">
    <property type="entry name" value="Androglobin-like"/>
</dbReference>
<keyword evidence="2" id="KW-1185">Reference proteome</keyword>
<dbReference type="STRING" id="94237.ENSMMOP00000021114"/>
<proteinExistence type="predicted"/>
<dbReference type="OMA" id="LYWMVRI"/>
<dbReference type="Proteomes" id="UP000261620">
    <property type="component" value="Unplaced"/>
</dbReference>
<dbReference type="PANTHER" id="PTHR46298:SF1">
    <property type="entry name" value="ANDROGLOBIN"/>
    <property type="match status" value="1"/>
</dbReference>
<dbReference type="PANTHER" id="PTHR46298">
    <property type="entry name" value="ANDROGLOBIN"/>
    <property type="match status" value="1"/>
</dbReference>
<reference evidence="1" key="1">
    <citation type="submission" date="2025-08" db="UniProtKB">
        <authorList>
            <consortium name="Ensembl"/>
        </authorList>
    </citation>
    <scope>IDENTIFICATION</scope>
</reference>
<evidence type="ECO:0008006" key="3">
    <source>
        <dbReference type="Google" id="ProtNLM"/>
    </source>
</evidence>
<accession>A0A3Q3X6U1</accession>
<dbReference type="Ensembl" id="ENSMMOT00000021470.1">
    <property type="protein sequence ID" value="ENSMMOP00000021114.1"/>
    <property type="gene ID" value="ENSMMOG00000016060.1"/>
</dbReference>
<organism evidence="1 2">
    <name type="scientific">Mola mola</name>
    <name type="common">Ocean sunfish</name>
    <name type="synonym">Tetraodon mola</name>
    <dbReference type="NCBI Taxonomy" id="94237"/>
    <lineage>
        <taxon>Eukaryota</taxon>
        <taxon>Metazoa</taxon>
        <taxon>Chordata</taxon>
        <taxon>Craniata</taxon>
        <taxon>Vertebrata</taxon>
        <taxon>Euteleostomi</taxon>
        <taxon>Actinopterygii</taxon>
        <taxon>Neopterygii</taxon>
        <taxon>Teleostei</taxon>
        <taxon>Neoteleostei</taxon>
        <taxon>Acanthomorphata</taxon>
        <taxon>Eupercaria</taxon>
        <taxon>Tetraodontiformes</taxon>
        <taxon>Molidae</taxon>
        <taxon>Mola</taxon>
    </lineage>
</organism>
<dbReference type="AlphaFoldDB" id="A0A3Q3X6U1"/>
<sequence length="184" mass="21650">MSKPKQTSVCHCFRAAASPKSLPCVSKIRLPIWPEWNDAELDKEKWDLSKVTQKCAVYFKSPLPYFEDPEGKISLPPSLKVHTWKRPFEFIDISVVENRTTFDLLSTNDHLICSEMMRWIISEIYIVWTLSNCTSTSKSKDGWRPWEHVYSLCKVMKRHVPLYNNYGKYVVKLYWMVSPTHTQE</sequence>
<dbReference type="SUPFAM" id="SSF54001">
    <property type="entry name" value="Cysteine proteinases"/>
    <property type="match status" value="1"/>
</dbReference>
<dbReference type="InterPro" id="IPR038765">
    <property type="entry name" value="Papain-like_cys_pep_sf"/>
</dbReference>